<reference evidence="10 11" key="1">
    <citation type="submission" date="2015-03" db="EMBL/GenBank/DDBJ databases">
        <title>Genome sequence of Tenacibaculum sp. S2-2, isolated from intestinal microbiota of sea cucumber, Apostichopus japonicas.</title>
        <authorList>
            <person name="Shao Z."/>
            <person name="Wang L."/>
            <person name="Li X."/>
        </authorList>
    </citation>
    <scope>NUCLEOTIDE SEQUENCE [LARGE SCALE GENOMIC DNA]</scope>
    <source>
        <strain evidence="10 11">S2-2</strain>
    </source>
</reference>
<keyword evidence="3 8" id="KW-0436">Ligase</keyword>
<protein>
    <recommendedName>
        <fullName evidence="8">tRNA(Ile)-lysidine synthase</fullName>
        <ecNumber evidence="8">6.3.4.19</ecNumber>
    </recommendedName>
    <alternativeName>
        <fullName evidence="8">tRNA(Ile)-2-lysyl-cytidine synthase</fullName>
    </alternativeName>
    <alternativeName>
        <fullName evidence="8">tRNA(Ile)-lysidine synthetase</fullName>
    </alternativeName>
</protein>
<dbReference type="NCBIfam" id="TIGR02432">
    <property type="entry name" value="lysidine_TilS_N"/>
    <property type="match status" value="1"/>
</dbReference>
<evidence type="ECO:0000256" key="1">
    <source>
        <dbReference type="ARBA" id="ARBA00004496"/>
    </source>
</evidence>
<evidence type="ECO:0000256" key="5">
    <source>
        <dbReference type="ARBA" id="ARBA00022741"/>
    </source>
</evidence>
<dbReference type="GO" id="GO:0005524">
    <property type="term" value="F:ATP binding"/>
    <property type="evidence" value="ECO:0007669"/>
    <property type="project" value="UniProtKB-UniRule"/>
</dbReference>
<dbReference type="InterPro" id="IPR011063">
    <property type="entry name" value="TilS/TtcA_N"/>
</dbReference>
<proteinExistence type="inferred from homology"/>
<dbReference type="GO" id="GO:0006400">
    <property type="term" value="P:tRNA modification"/>
    <property type="evidence" value="ECO:0007669"/>
    <property type="project" value="UniProtKB-UniRule"/>
</dbReference>
<evidence type="ECO:0000259" key="9">
    <source>
        <dbReference type="SMART" id="SM00977"/>
    </source>
</evidence>
<dbReference type="RefSeq" id="WP_086031560.1">
    <property type="nucleotide sequence ID" value="NZ_LAPZ01000016.1"/>
</dbReference>
<comment type="subcellular location">
    <subcellularLocation>
        <location evidence="1 8">Cytoplasm</location>
    </subcellularLocation>
</comment>
<dbReference type="SUPFAM" id="SSF56037">
    <property type="entry name" value="PheT/TilS domain"/>
    <property type="match status" value="1"/>
</dbReference>
<evidence type="ECO:0000256" key="2">
    <source>
        <dbReference type="ARBA" id="ARBA00022490"/>
    </source>
</evidence>
<accession>A0A1Y2PB32</accession>
<dbReference type="InterPro" id="IPR014729">
    <property type="entry name" value="Rossmann-like_a/b/a_fold"/>
</dbReference>
<dbReference type="Proteomes" id="UP000194221">
    <property type="component" value="Unassembled WGS sequence"/>
</dbReference>
<sequence length="437" mass="50976">MLARFQQHIEQEFPFILGKKILIAISGGIDSVVLAHLFDQVQLDVSFAHCNFKLRDEDSDQDEVFVTNLAKDLGILTHTKSFNTQEYATKNKTSIQIAARDLRYNWFQELANTHSYNFIATAHHADDNLETFFINLSRGTGLEGLTGIPSINNNIIRPLLPFSREEIEQYAIENNITWSEDKSNADTKYLRNKIRHQLTPILKEINPNFIHSFNKTSTFLTQAQQIVDDKVEALKVEICSRKDDYLRFDIEKIKQLSNPKAYLYQILKSYDFTEWTDVYKLLTAQSGKQIATKNHILLKDRDFLLLLRTGKISERQDTQIIIDSEVKKITKPIQLSFEHVLKKSVLNKNIIYVDKKSLNFPLYLRKWRTGDYFYPAGMKGKKKLSKYFKDEKIPIFEKQNIWLLCTSDDKIIWVVGKRQDNRFLPHSKTTELIQISI</sequence>
<evidence type="ECO:0000256" key="6">
    <source>
        <dbReference type="ARBA" id="ARBA00022840"/>
    </source>
</evidence>
<dbReference type="EMBL" id="LAPZ01000016">
    <property type="protein sequence ID" value="OSY86969.1"/>
    <property type="molecule type" value="Genomic_DNA"/>
</dbReference>
<dbReference type="GO" id="GO:0032267">
    <property type="term" value="F:tRNA(Ile)-lysidine synthase activity"/>
    <property type="evidence" value="ECO:0007669"/>
    <property type="project" value="UniProtKB-EC"/>
</dbReference>
<dbReference type="SUPFAM" id="SSF52402">
    <property type="entry name" value="Adenine nucleotide alpha hydrolases-like"/>
    <property type="match status" value="1"/>
</dbReference>
<keyword evidence="6 8" id="KW-0067">ATP-binding</keyword>
<dbReference type="InterPro" id="IPR012796">
    <property type="entry name" value="Lysidine-tRNA-synth_C"/>
</dbReference>
<dbReference type="Gene3D" id="3.40.50.620">
    <property type="entry name" value="HUPs"/>
    <property type="match status" value="1"/>
</dbReference>
<comment type="caution">
    <text evidence="10">The sequence shown here is derived from an EMBL/GenBank/DDBJ whole genome shotgun (WGS) entry which is preliminary data.</text>
</comment>
<dbReference type="Pfam" id="PF11734">
    <property type="entry name" value="TilS_C"/>
    <property type="match status" value="1"/>
</dbReference>
<dbReference type="GO" id="GO:0005737">
    <property type="term" value="C:cytoplasm"/>
    <property type="evidence" value="ECO:0007669"/>
    <property type="project" value="UniProtKB-SubCell"/>
</dbReference>
<dbReference type="Pfam" id="PF01171">
    <property type="entry name" value="ATP_bind_3"/>
    <property type="match status" value="1"/>
</dbReference>
<dbReference type="PANTHER" id="PTHR43033:SF1">
    <property type="entry name" value="TRNA(ILE)-LYSIDINE SYNTHASE-RELATED"/>
    <property type="match status" value="1"/>
</dbReference>
<dbReference type="CDD" id="cd01992">
    <property type="entry name" value="TilS_N"/>
    <property type="match status" value="1"/>
</dbReference>
<evidence type="ECO:0000313" key="11">
    <source>
        <dbReference type="Proteomes" id="UP000194221"/>
    </source>
</evidence>
<dbReference type="EC" id="6.3.4.19" evidence="8"/>
<dbReference type="NCBIfam" id="TIGR02433">
    <property type="entry name" value="lysidine_TilS_C"/>
    <property type="match status" value="1"/>
</dbReference>
<dbReference type="STRING" id="1635173.WH52_13800"/>
<evidence type="ECO:0000256" key="4">
    <source>
        <dbReference type="ARBA" id="ARBA00022694"/>
    </source>
</evidence>
<dbReference type="FunCoup" id="A0A1Y2PB32">
    <property type="interactions" value="126"/>
</dbReference>
<comment type="function">
    <text evidence="8">Ligates lysine onto the cytidine present at position 34 of the AUA codon-specific tRNA(Ile) that contains the anticodon CAU, in an ATP-dependent manner. Cytidine is converted to lysidine, thus changing the amino acid specificity of the tRNA from methionine to isoleucine.</text>
</comment>
<feature type="binding site" evidence="8">
    <location>
        <begin position="26"/>
        <end position="31"/>
    </location>
    <ligand>
        <name>ATP</name>
        <dbReference type="ChEBI" id="CHEBI:30616"/>
    </ligand>
</feature>
<evidence type="ECO:0000256" key="3">
    <source>
        <dbReference type="ARBA" id="ARBA00022598"/>
    </source>
</evidence>
<dbReference type="OrthoDB" id="9807403at2"/>
<evidence type="ECO:0000256" key="8">
    <source>
        <dbReference type="HAMAP-Rule" id="MF_01161"/>
    </source>
</evidence>
<evidence type="ECO:0000313" key="10">
    <source>
        <dbReference type="EMBL" id="OSY86969.1"/>
    </source>
</evidence>
<dbReference type="AlphaFoldDB" id="A0A1Y2PB32"/>
<dbReference type="InterPro" id="IPR012094">
    <property type="entry name" value="tRNA_Ile_lys_synt"/>
</dbReference>
<dbReference type="SMART" id="SM00977">
    <property type="entry name" value="TilS_C"/>
    <property type="match status" value="1"/>
</dbReference>
<evidence type="ECO:0000256" key="7">
    <source>
        <dbReference type="ARBA" id="ARBA00048539"/>
    </source>
</evidence>
<dbReference type="InParanoid" id="A0A1Y2PB32"/>
<organism evidence="10 11">
    <name type="scientific">Tenacibaculum holothuriorum</name>
    <dbReference type="NCBI Taxonomy" id="1635173"/>
    <lineage>
        <taxon>Bacteria</taxon>
        <taxon>Pseudomonadati</taxon>
        <taxon>Bacteroidota</taxon>
        <taxon>Flavobacteriia</taxon>
        <taxon>Flavobacteriales</taxon>
        <taxon>Flavobacteriaceae</taxon>
        <taxon>Tenacibaculum</taxon>
    </lineage>
</organism>
<feature type="domain" description="Lysidine-tRNA(Ile) synthetase C-terminal" evidence="9">
    <location>
        <begin position="362"/>
        <end position="435"/>
    </location>
</feature>
<keyword evidence="2 8" id="KW-0963">Cytoplasm</keyword>
<name>A0A1Y2PB32_9FLAO</name>
<keyword evidence="4 8" id="KW-0819">tRNA processing</keyword>
<gene>
    <name evidence="8" type="primary">tilS</name>
    <name evidence="10" type="ORF">WH52_13800</name>
</gene>
<comment type="domain">
    <text evidence="8">The N-terminal region contains the highly conserved SGGXDS motif, predicted to be a P-loop motif involved in ATP binding.</text>
</comment>
<keyword evidence="11" id="KW-1185">Reference proteome</keyword>
<dbReference type="InterPro" id="IPR012795">
    <property type="entry name" value="tRNA_Ile_lys_synt_N"/>
</dbReference>
<keyword evidence="5 8" id="KW-0547">Nucleotide-binding</keyword>
<dbReference type="PANTHER" id="PTHR43033">
    <property type="entry name" value="TRNA(ILE)-LYSIDINE SYNTHASE-RELATED"/>
    <property type="match status" value="1"/>
</dbReference>
<comment type="catalytic activity">
    <reaction evidence="7 8">
        <text>cytidine(34) in tRNA(Ile2) + L-lysine + ATP = lysidine(34) in tRNA(Ile2) + AMP + diphosphate + H(+)</text>
        <dbReference type="Rhea" id="RHEA:43744"/>
        <dbReference type="Rhea" id="RHEA-COMP:10625"/>
        <dbReference type="Rhea" id="RHEA-COMP:10670"/>
        <dbReference type="ChEBI" id="CHEBI:15378"/>
        <dbReference type="ChEBI" id="CHEBI:30616"/>
        <dbReference type="ChEBI" id="CHEBI:32551"/>
        <dbReference type="ChEBI" id="CHEBI:33019"/>
        <dbReference type="ChEBI" id="CHEBI:82748"/>
        <dbReference type="ChEBI" id="CHEBI:83665"/>
        <dbReference type="ChEBI" id="CHEBI:456215"/>
        <dbReference type="EC" id="6.3.4.19"/>
    </reaction>
</comment>
<comment type="similarity">
    <text evidence="8">Belongs to the tRNA(Ile)-lysidine synthase family.</text>
</comment>
<dbReference type="HAMAP" id="MF_01161">
    <property type="entry name" value="tRNA_Ile_lys_synt"/>
    <property type="match status" value="1"/>
</dbReference>